<accession>A0A523XE22</accession>
<sequence>MKELQKLLADLNPEQREAVTWPEGPVLILAGAGSGKTRVLAYRIAYLIGHKGVKPQNVLAVTFTNKAAEEMAQRVQNLLGGETKPLWLGTFHSACVRILRRDGEYVGYARNFSIFDETDSLSVLKEIMKELKLSEREYNPKAIRSRISGAKNALVGPEGYPVSNRYTEQVVRVYAAYNARLRQYNGLDFDDLLLKVVELLSGYENVKDIYSDRFRHILVDEYQDTNRAQYLIVQLLSSKHRNIFVVGDDDQSIYGFRGADINNILDFEKDFPDVKTVRLEQNYRSTRLILNAASSVVRNNVGRMGKELWTENEEGEKLVLIEAADE</sequence>
<comment type="caution">
    <text evidence="13">The sequence shown here is derived from an EMBL/GenBank/DDBJ whole genome shotgun (WGS) entry which is preliminary data.</text>
</comment>
<name>A0A523XE22_UNCT6</name>
<dbReference type="InterPro" id="IPR000212">
    <property type="entry name" value="DNA_helicase_UvrD/REP"/>
</dbReference>
<protein>
    <recommendedName>
        <fullName evidence="9">DNA 3'-5' helicase</fullName>
        <ecNumber evidence="9">5.6.2.4</ecNumber>
    </recommendedName>
</protein>
<evidence type="ECO:0000256" key="4">
    <source>
        <dbReference type="ARBA" id="ARBA00022806"/>
    </source>
</evidence>
<dbReference type="GO" id="GO:0033202">
    <property type="term" value="C:DNA helicase complex"/>
    <property type="evidence" value="ECO:0007669"/>
    <property type="project" value="TreeGrafter"/>
</dbReference>
<dbReference type="GO" id="GO:0003677">
    <property type="term" value="F:DNA binding"/>
    <property type="evidence" value="ECO:0007669"/>
    <property type="project" value="UniProtKB-KW"/>
</dbReference>
<dbReference type="Gene3D" id="1.10.10.160">
    <property type="match status" value="1"/>
</dbReference>
<feature type="non-terminal residue" evidence="13">
    <location>
        <position position="326"/>
    </location>
</feature>
<evidence type="ECO:0000256" key="8">
    <source>
        <dbReference type="ARBA" id="ARBA00034617"/>
    </source>
</evidence>
<feature type="domain" description="UvrD-like helicase ATP-binding" evidence="12">
    <location>
        <begin position="9"/>
        <end position="286"/>
    </location>
</feature>
<comment type="catalytic activity">
    <reaction evidence="8">
        <text>Couples ATP hydrolysis with the unwinding of duplex DNA by translocating in the 3'-5' direction.</text>
        <dbReference type="EC" id="5.6.2.4"/>
    </reaction>
</comment>
<dbReference type="InterPro" id="IPR014017">
    <property type="entry name" value="DNA_helicase_UvrD-like_C"/>
</dbReference>
<keyword evidence="3 11" id="KW-0378">Hydrolase</keyword>
<gene>
    <name evidence="13" type="ORF">E3J38_09760</name>
</gene>
<evidence type="ECO:0000256" key="10">
    <source>
        <dbReference type="ARBA" id="ARBA00048988"/>
    </source>
</evidence>
<keyword evidence="6" id="KW-0238">DNA-binding</keyword>
<evidence type="ECO:0000256" key="3">
    <source>
        <dbReference type="ARBA" id="ARBA00022801"/>
    </source>
</evidence>
<keyword evidence="4 11" id="KW-0347">Helicase</keyword>
<dbReference type="PANTHER" id="PTHR11070">
    <property type="entry name" value="UVRD / RECB / PCRA DNA HELICASE FAMILY MEMBER"/>
    <property type="match status" value="1"/>
</dbReference>
<organism evidence="13 14">
    <name type="scientific">candidate division TA06 bacterium</name>
    <dbReference type="NCBI Taxonomy" id="2250710"/>
    <lineage>
        <taxon>Bacteria</taxon>
        <taxon>Bacteria division TA06</taxon>
    </lineage>
</organism>
<evidence type="ECO:0000256" key="5">
    <source>
        <dbReference type="ARBA" id="ARBA00022840"/>
    </source>
</evidence>
<dbReference type="Proteomes" id="UP000315534">
    <property type="component" value="Unassembled WGS sequence"/>
</dbReference>
<dbReference type="GO" id="GO:0016787">
    <property type="term" value="F:hydrolase activity"/>
    <property type="evidence" value="ECO:0007669"/>
    <property type="project" value="UniProtKB-UniRule"/>
</dbReference>
<dbReference type="EC" id="5.6.2.4" evidence="9"/>
<dbReference type="GO" id="GO:0005524">
    <property type="term" value="F:ATP binding"/>
    <property type="evidence" value="ECO:0007669"/>
    <property type="project" value="UniProtKB-UniRule"/>
</dbReference>
<dbReference type="InterPro" id="IPR013986">
    <property type="entry name" value="DExx_box_DNA_helicase_dom_sf"/>
</dbReference>
<dbReference type="InterPro" id="IPR027417">
    <property type="entry name" value="P-loop_NTPase"/>
</dbReference>
<evidence type="ECO:0000313" key="13">
    <source>
        <dbReference type="EMBL" id="TET77531.1"/>
    </source>
</evidence>
<dbReference type="GO" id="GO:0043138">
    <property type="term" value="F:3'-5' DNA helicase activity"/>
    <property type="evidence" value="ECO:0007669"/>
    <property type="project" value="UniProtKB-EC"/>
</dbReference>
<evidence type="ECO:0000256" key="2">
    <source>
        <dbReference type="ARBA" id="ARBA00022741"/>
    </source>
</evidence>
<keyword evidence="2 11" id="KW-0547">Nucleotide-binding</keyword>
<evidence type="ECO:0000256" key="1">
    <source>
        <dbReference type="ARBA" id="ARBA00009922"/>
    </source>
</evidence>
<dbReference type="SUPFAM" id="SSF52540">
    <property type="entry name" value="P-loop containing nucleoside triphosphate hydrolases"/>
    <property type="match status" value="1"/>
</dbReference>
<dbReference type="AlphaFoldDB" id="A0A523XE22"/>
<dbReference type="Gene3D" id="3.40.50.300">
    <property type="entry name" value="P-loop containing nucleotide triphosphate hydrolases"/>
    <property type="match status" value="2"/>
</dbReference>
<evidence type="ECO:0000256" key="6">
    <source>
        <dbReference type="ARBA" id="ARBA00023125"/>
    </source>
</evidence>
<dbReference type="GO" id="GO:0009314">
    <property type="term" value="P:response to radiation"/>
    <property type="evidence" value="ECO:0007669"/>
    <property type="project" value="UniProtKB-ARBA"/>
</dbReference>
<proteinExistence type="inferred from homology"/>
<dbReference type="FunFam" id="1.10.10.160:FF:000001">
    <property type="entry name" value="ATP-dependent DNA helicase"/>
    <property type="match status" value="1"/>
</dbReference>
<evidence type="ECO:0000313" key="14">
    <source>
        <dbReference type="Proteomes" id="UP000315534"/>
    </source>
</evidence>
<dbReference type="PROSITE" id="PS51198">
    <property type="entry name" value="UVRD_HELICASE_ATP_BIND"/>
    <property type="match status" value="1"/>
</dbReference>
<dbReference type="EMBL" id="SOIP01000562">
    <property type="protein sequence ID" value="TET77531.1"/>
    <property type="molecule type" value="Genomic_DNA"/>
</dbReference>
<keyword evidence="5 11" id="KW-0067">ATP-binding</keyword>
<comment type="catalytic activity">
    <reaction evidence="10">
        <text>ATP + H2O = ADP + phosphate + H(+)</text>
        <dbReference type="Rhea" id="RHEA:13065"/>
        <dbReference type="ChEBI" id="CHEBI:15377"/>
        <dbReference type="ChEBI" id="CHEBI:15378"/>
        <dbReference type="ChEBI" id="CHEBI:30616"/>
        <dbReference type="ChEBI" id="CHEBI:43474"/>
        <dbReference type="ChEBI" id="CHEBI:456216"/>
        <dbReference type="EC" id="5.6.2.4"/>
    </reaction>
</comment>
<dbReference type="PANTHER" id="PTHR11070:SF2">
    <property type="entry name" value="ATP-DEPENDENT DNA HELICASE SRS2"/>
    <property type="match status" value="1"/>
</dbReference>
<keyword evidence="7" id="KW-0413">Isomerase</keyword>
<evidence type="ECO:0000256" key="9">
    <source>
        <dbReference type="ARBA" id="ARBA00034808"/>
    </source>
</evidence>
<dbReference type="GO" id="GO:0000725">
    <property type="term" value="P:recombinational repair"/>
    <property type="evidence" value="ECO:0007669"/>
    <property type="project" value="TreeGrafter"/>
</dbReference>
<dbReference type="Pfam" id="PF00580">
    <property type="entry name" value="UvrD-helicase"/>
    <property type="match status" value="1"/>
</dbReference>
<dbReference type="CDD" id="cd17932">
    <property type="entry name" value="DEXQc_UvrD"/>
    <property type="match status" value="1"/>
</dbReference>
<reference evidence="13 14" key="1">
    <citation type="submission" date="2019-03" db="EMBL/GenBank/DDBJ databases">
        <title>Metabolic potential of uncultured bacteria and archaea associated with petroleum seepage in deep-sea sediments.</title>
        <authorList>
            <person name="Dong X."/>
            <person name="Hubert C."/>
        </authorList>
    </citation>
    <scope>NUCLEOTIDE SEQUENCE [LARGE SCALE GENOMIC DNA]</scope>
    <source>
        <strain evidence="13">E29_bin36</strain>
    </source>
</reference>
<dbReference type="InterPro" id="IPR014016">
    <property type="entry name" value="UvrD-like_ATP-bd"/>
</dbReference>
<evidence type="ECO:0000256" key="7">
    <source>
        <dbReference type="ARBA" id="ARBA00023235"/>
    </source>
</evidence>
<dbReference type="GO" id="GO:0005829">
    <property type="term" value="C:cytosol"/>
    <property type="evidence" value="ECO:0007669"/>
    <property type="project" value="TreeGrafter"/>
</dbReference>
<evidence type="ECO:0000256" key="11">
    <source>
        <dbReference type="PROSITE-ProRule" id="PRU00560"/>
    </source>
</evidence>
<dbReference type="Pfam" id="PF13361">
    <property type="entry name" value="UvrD_C"/>
    <property type="match status" value="1"/>
</dbReference>
<comment type="similarity">
    <text evidence="1">Belongs to the helicase family. UvrD subfamily.</text>
</comment>
<evidence type="ECO:0000259" key="12">
    <source>
        <dbReference type="PROSITE" id="PS51198"/>
    </source>
</evidence>
<feature type="binding site" evidence="11">
    <location>
        <begin position="30"/>
        <end position="37"/>
    </location>
    <ligand>
        <name>ATP</name>
        <dbReference type="ChEBI" id="CHEBI:30616"/>
    </ligand>
</feature>